<dbReference type="EMBL" id="GDHC01009544">
    <property type="protein sequence ID" value="JAQ09085.1"/>
    <property type="molecule type" value="Transcribed_RNA"/>
</dbReference>
<name>A0A146LPJ9_LYGHE</name>
<keyword evidence="1" id="KW-1133">Transmembrane helix</keyword>
<accession>A0A146LPJ9</accession>
<reference evidence="2" key="1">
    <citation type="journal article" date="2016" name="Gigascience">
        <title>De novo construction of an expanded transcriptome assembly for the western tarnished plant bug, Lygus hesperus.</title>
        <authorList>
            <person name="Tassone E.E."/>
            <person name="Geib S.M."/>
            <person name="Hall B."/>
            <person name="Fabrick J.A."/>
            <person name="Brent C.S."/>
            <person name="Hull J.J."/>
        </authorList>
    </citation>
    <scope>NUCLEOTIDE SEQUENCE</scope>
</reference>
<evidence type="ECO:0000256" key="1">
    <source>
        <dbReference type="SAM" id="Phobius"/>
    </source>
</evidence>
<evidence type="ECO:0000313" key="2">
    <source>
        <dbReference type="EMBL" id="JAQ09085.1"/>
    </source>
</evidence>
<keyword evidence="1" id="KW-0472">Membrane</keyword>
<proteinExistence type="predicted"/>
<protein>
    <submittedName>
        <fullName evidence="2">Uncharacterized protein</fullName>
    </submittedName>
</protein>
<gene>
    <name evidence="2" type="ORF">g.95161</name>
</gene>
<dbReference type="AlphaFoldDB" id="A0A146LPJ9"/>
<organism evidence="2">
    <name type="scientific">Lygus hesperus</name>
    <name type="common">Western plant bug</name>
    <dbReference type="NCBI Taxonomy" id="30085"/>
    <lineage>
        <taxon>Eukaryota</taxon>
        <taxon>Metazoa</taxon>
        <taxon>Ecdysozoa</taxon>
        <taxon>Arthropoda</taxon>
        <taxon>Hexapoda</taxon>
        <taxon>Insecta</taxon>
        <taxon>Pterygota</taxon>
        <taxon>Neoptera</taxon>
        <taxon>Paraneoptera</taxon>
        <taxon>Hemiptera</taxon>
        <taxon>Heteroptera</taxon>
        <taxon>Panheteroptera</taxon>
        <taxon>Cimicomorpha</taxon>
        <taxon>Miridae</taxon>
        <taxon>Mirini</taxon>
        <taxon>Lygus</taxon>
    </lineage>
</organism>
<feature type="transmembrane region" description="Helical" evidence="1">
    <location>
        <begin position="36"/>
        <end position="59"/>
    </location>
</feature>
<keyword evidence="1" id="KW-0812">Transmembrane</keyword>
<sequence>MNERIDDERKTKSASSMTITNLCPNGVLNITLCRSLLLAVNVIFNYYCFCCDAVVLIIYSRHNGVVTKNRQPPRATLPSCSCTCDDRSSIPSHKMKCMLYG</sequence>